<keyword evidence="8" id="KW-1185">Reference proteome</keyword>
<dbReference type="InterPro" id="IPR018247">
    <property type="entry name" value="EF_Hand_1_Ca_BS"/>
</dbReference>
<keyword evidence="3" id="KW-0106">Calcium</keyword>
<keyword evidence="4" id="KW-0175">Coiled coil</keyword>
<evidence type="ECO:0000313" key="7">
    <source>
        <dbReference type="EMBL" id="OQR87041.1"/>
    </source>
</evidence>
<organism evidence="7 8">
    <name type="scientific">Achlya hypogyna</name>
    <name type="common">Oomycete</name>
    <name type="synonym">Protoachlya hypogyna</name>
    <dbReference type="NCBI Taxonomy" id="1202772"/>
    <lineage>
        <taxon>Eukaryota</taxon>
        <taxon>Sar</taxon>
        <taxon>Stramenopiles</taxon>
        <taxon>Oomycota</taxon>
        <taxon>Saprolegniomycetes</taxon>
        <taxon>Saprolegniales</taxon>
        <taxon>Achlyaceae</taxon>
        <taxon>Achlya</taxon>
    </lineage>
</organism>
<keyword evidence="1" id="KW-0433">Leucine-rich repeat</keyword>
<feature type="domain" description="EF-hand" evidence="6">
    <location>
        <begin position="196"/>
        <end position="231"/>
    </location>
</feature>
<dbReference type="InterPro" id="IPR001611">
    <property type="entry name" value="Leu-rich_rpt"/>
</dbReference>
<dbReference type="Proteomes" id="UP000243579">
    <property type="component" value="Unassembled WGS sequence"/>
</dbReference>
<feature type="region of interest" description="Disordered" evidence="5">
    <location>
        <begin position="24"/>
        <end position="44"/>
    </location>
</feature>
<evidence type="ECO:0000256" key="1">
    <source>
        <dbReference type="ARBA" id="ARBA00022614"/>
    </source>
</evidence>
<keyword evidence="2" id="KW-0677">Repeat</keyword>
<dbReference type="SUPFAM" id="SSF52047">
    <property type="entry name" value="RNI-like"/>
    <property type="match status" value="1"/>
</dbReference>
<dbReference type="STRING" id="1202772.A0A1V9YN27"/>
<name>A0A1V9YN27_ACHHY</name>
<dbReference type="Gene3D" id="1.10.238.10">
    <property type="entry name" value="EF-hand"/>
    <property type="match status" value="1"/>
</dbReference>
<dbReference type="SMART" id="SM00054">
    <property type="entry name" value="EFh"/>
    <property type="match status" value="3"/>
</dbReference>
<dbReference type="SUPFAM" id="SSF47473">
    <property type="entry name" value="EF-hand"/>
    <property type="match status" value="1"/>
</dbReference>
<comment type="caution">
    <text evidence="7">The sequence shown here is derived from an EMBL/GenBank/DDBJ whole genome shotgun (WGS) entry which is preliminary data.</text>
</comment>
<dbReference type="PANTHER" id="PTHR48051">
    <property type="match status" value="1"/>
</dbReference>
<feature type="domain" description="EF-hand" evidence="6">
    <location>
        <begin position="279"/>
        <end position="307"/>
    </location>
</feature>
<dbReference type="Pfam" id="PF13855">
    <property type="entry name" value="LRR_8"/>
    <property type="match status" value="2"/>
</dbReference>
<dbReference type="Pfam" id="PF13202">
    <property type="entry name" value="EF-hand_5"/>
    <property type="match status" value="1"/>
</dbReference>
<protein>
    <recommendedName>
        <fullName evidence="6">EF-hand domain-containing protein</fullName>
    </recommendedName>
</protein>
<feature type="domain" description="EF-hand" evidence="6">
    <location>
        <begin position="232"/>
        <end position="267"/>
    </location>
</feature>
<dbReference type="PROSITE" id="PS51450">
    <property type="entry name" value="LRR"/>
    <property type="match status" value="2"/>
</dbReference>
<dbReference type="PANTHER" id="PTHR48051:SF1">
    <property type="entry name" value="RAS SUPPRESSOR PROTEIN 1"/>
    <property type="match status" value="1"/>
</dbReference>
<reference evidence="7 8" key="1">
    <citation type="journal article" date="2014" name="Genome Biol. Evol.">
        <title>The secreted proteins of Achlya hypogyna and Thraustotheca clavata identify the ancestral oomycete secretome and reveal gene acquisitions by horizontal gene transfer.</title>
        <authorList>
            <person name="Misner I."/>
            <person name="Blouin N."/>
            <person name="Leonard G."/>
            <person name="Richards T.A."/>
            <person name="Lane C.E."/>
        </authorList>
    </citation>
    <scope>NUCLEOTIDE SEQUENCE [LARGE SCALE GENOMIC DNA]</scope>
    <source>
        <strain evidence="7 8">ATCC 48635</strain>
    </source>
</reference>
<evidence type="ECO:0000256" key="4">
    <source>
        <dbReference type="SAM" id="Coils"/>
    </source>
</evidence>
<sequence length="1200" mass="133795">MDDRRIVFEATLEAAPRIAVVAKSKKRLPPPSGTQDVTDAPGSGKIQVLQSSDGTYVLRFEDLVVHNRRRQHLYLLLCTEVVTKLTKAFVTSFEGRSERVLLDDGPDGQLKGVHQRRTFEQPLRVLDPRRYRAIVICKPAAAKPPSVVADIHLFANLAPYAPETSAAVLEAKAAVVAEVTVAPPAATSDGELSIDDLAATAHDLFRMFDRDRSGAINFTEFKAMLAYRKIALLEPQARRYFALCDEDNSGAIDEQGFVAALHMTNYLRSQAPLPLSPADAFALFDDNRDGQLNFLEYERALHCLGVSPGKQKLYRHFPMQARLIAFAAFETAWIELVSVERELAKRGLSTDAGLPRWQRAKHKAALKRRLLAALATQAAEEEAKAKEAREAVLDVARRQNLARTEAARSALHAKRAEELQVKTAEALKEREDKMQRRRERSAKAKMVQEERRLLRVVADETDRRKQALLAVKTAALVRRREEADARRAARGDDALEWAHRGLREVPTELFHGKANLTDLSLLVLVNLAHNALTALAPDFLYHLTALQKLDVSHNLLTELPETLGELTELRILNVRGNRLRHVPRSLAKLVRLEILDVSGNRLSQLVAGGLTALHVLYAGDNQLELLPGDLGALAALEVLELTGNPVARLPASFAELRHLRHVDLSSCGLRYLSTEFGHHPMCTVLHLGRNQLDHLPPTVVHLTGLQELRVSSNALLSLPDAVRGWKELVAFHGDRNQLRLLPDELGHWRRLELLELSHNRLVALPPAVGALSRLHTLAARDNRLEALPLEVGALRSLVHLNLARNALAELPAQLGYCHALRTLDVSENALRTLPDTAGMWMALEACVLHHNRLQSPLPSTVADWTELKYLDLSHNELTHLDPTLCELPVLEFLCLGANGITYLPREVGRLTSLLTLDLHRNRLRALPTELGDLLPTLEVLHIGQNPLSDLPEKWCRRWRLQDEYGASLAHGYAPAEAVEWVADHAVFYPSIVAAWNAHAALCLDHALSVATFVGLVREAVGSAWQPRFEKPVKAAFFEFKYKGHAIVLDDAPEEVRRAHAADEAAAAAAREAAAVEAREEDEAMRRKVAAKYAVDIDTVLAKGRRRHEAFERRTQFEEHVATRALQETIRAKIPMAAAREAAFRTAKRRAFASEMVAAALEQEPVLHRNYSRPDQAKWAVYHRMGQFFDTDDTRVEGVET</sequence>
<evidence type="ECO:0000256" key="5">
    <source>
        <dbReference type="SAM" id="MobiDB-lite"/>
    </source>
</evidence>
<evidence type="ECO:0000259" key="6">
    <source>
        <dbReference type="PROSITE" id="PS50222"/>
    </source>
</evidence>
<dbReference type="InterPro" id="IPR032675">
    <property type="entry name" value="LRR_dom_sf"/>
</dbReference>
<dbReference type="Gene3D" id="3.80.10.10">
    <property type="entry name" value="Ribonuclease Inhibitor"/>
    <property type="match status" value="3"/>
</dbReference>
<dbReference type="InterPro" id="IPR003591">
    <property type="entry name" value="Leu-rich_rpt_typical-subtyp"/>
</dbReference>
<dbReference type="SMART" id="SM00369">
    <property type="entry name" value="LRR_TYP"/>
    <property type="match status" value="13"/>
</dbReference>
<evidence type="ECO:0000256" key="2">
    <source>
        <dbReference type="ARBA" id="ARBA00022737"/>
    </source>
</evidence>
<dbReference type="GO" id="GO:0005509">
    <property type="term" value="F:calcium ion binding"/>
    <property type="evidence" value="ECO:0007669"/>
    <property type="project" value="InterPro"/>
</dbReference>
<dbReference type="SMART" id="SM00364">
    <property type="entry name" value="LRR_BAC"/>
    <property type="match status" value="10"/>
</dbReference>
<accession>A0A1V9YN27</accession>
<dbReference type="AlphaFoldDB" id="A0A1V9YN27"/>
<dbReference type="InterPro" id="IPR050216">
    <property type="entry name" value="LRR_domain-containing"/>
</dbReference>
<dbReference type="InterPro" id="IPR011992">
    <property type="entry name" value="EF-hand-dom_pair"/>
</dbReference>
<feature type="coiled-coil region" evidence="4">
    <location>
        <begin position="371"/>
        <end position="444"/>
    </location>
</feature>
<dbReference type="Pfam" id="PF13499">
    <property type="entry name" value="EF-hand_7"/>
    <property type="match status" value="1"/>
</dbReference>
<evidence type="ECO:0000256" key="3">
    <source>
        <dbReference type="ARBA" id="ARBA00022837"/>
    </source>
</evidence>
<dbReference type="PROSITE" id="PS00018">
    <property type="entry name" value="EF_HAND_1"/>
    <property type="match status" value="2"/>
</dbReference>
<proteinExistence type="predicted"/>
<dbReference type="PROSITE" id="PS50222">
    <property type="entry name" value="EF_HAND_2"/>
    <property type="match status" value="3"/>
</dbReference>
<gene>
    <name evidence="7" type="ORF">ACHHYP_09598</name>
</gene>
<dbReference type="InterPro" id="IPR002048">
    <property type="entry name" value="EF_hand_dom"/>
</dbReference>
<dbReference type="OrthoDB" id="69127at2759"/>
<evidence type="ECO:0000313" key="8">
    <source>
        <dbReference type="Proteomes" id="UP000243579"/>
    </source>
</evidence>
<dbReference type="GO" id="GO:0005737">
    <property type="term" value="C:cytoplasm"/>
    <property type="evidence" value="ECO:0007669"/>
    <property type="project" value="TreeGrafter"/>
</dbReference>
<dbReference type="EMBL" id="JNBR01001470">
    <property type="protein sequence ID" value="OQR87041.1"/>
    <property type="molecule type" value="Genomic_DNA"/>
</dbReference>